<dbReference type="AlphaFoldDB" id="A0A0G4FX34"/>
<evidence type="ECO:0000313" key="2">
    <source>
        <dbReference type="EMBL" id="CEM19371.1"/>
    </source>
</evidence>
<feature type="chain" id="PRO_5005189899" description="Ubiquitin-like domain-containing protein" evidence="1">
    <location>
        <begin position="22"/>
        <end position="170"/>
    </location>
</feature>
<protein>
    <recommendedName>
        <fullName evidence="3">Ubiquitin-like domain-containing protein</fullName>
    </recommendedName>
</protein>
<dbReference type="EMBL" id="CDMZ01000680">
    <property type="protein sequence ID" value="CEM19371.1"/>
    <property type="molecule type" value="Genomic_DNA"/>
</dbReference>
<organism evidence="2">
    <name type="scientific">Chromera velia CCMP2878</name>
    <dbReference type="NCBI Taxonomy" id="1169474"/>
    <lineage>
        <taxon>Eukaryota</taxon>
        <taxon>Sar</taxon>
        <taxon>Alveolata</taxon>
        <taxon>Colpodellida</taxon>
        <taxon>Chromeraceae</taxon>
        <taxon>Chromera</taxon>
    </lineage>
</organism>
<reference evidence="2" key="1">
    <citation type="submission" date="2014-11" db="EMBL/GenBank/DDBJ databases">
        <authorList>
            <person name="Otto D Thomas"/>
            <person name="Naeem Raeece"/>
        </authorList>
    </citation>
    <scope>NUCLEOTIDE SEQUENCE</scope>
</reference>
<name>A0A0G4FX34_9ALVE</name>
<accession>A0A0G4FX34</accession>
<evidence type="ECO:0008006" key="3">
    <source>
        <dbReference type="Google" id="ProtNLM"/>
    </source>
</evidence>
<dbReference type="VEuPathDB" id="CryptoDB:Cvel_19056"/>
<feature type="signal peptide" evidence="1">
    <location>
        <begin position="1"/>
        <end position="21"/>
    </location>
</feature>
<gene>
    <name evidence="2" type="ORF">Cvel_19056</name>
</gene>
<proteinExistence type="predicted"/>
<keyword evidence="1" id="KW-0732">Signal</keyword>
<evidence type="ECO:0000256" key="1">
    <source>
        <dbReference type="SAM" id="SignalP"/>
    </source>
</evidence>
<sequence>MRSVSWFLFVALEMGLPVYPALRVAFLPPFVMTHSACGSARSQVRKVPGSLRKAQPSQCRSRLCMHLHDIDTDFGISEGDSVLIVKDVYHSRDKLGEKRETANVQSGSSASEFSSKGLEGKVKYIISKCETDPTCCCAELAWDAPVMVEFAEPSFFSAYFTFDEIKKIKR</sequence>